<dbReference type="Gene3D" id="1.25.40.20">
    <property type="entry name" value="Ankyrin repeat-containing domain"/>
    <property type="match status" value="1"/>
</dbReference>
<keyword evidence="1" id="KW-0677">Repeat</keyword>
<evidence type="ECO:0000313" key="5">
    <source>
        <dbReference type="WBParaSite" id="ACAC_0000496901-mRNA-1"/>
    </source>
</evidence>
<dbReference type="PANTHER" id="PTHR24171:SF11">
    <property type="entry name" value="26S PROTEASOME NON-ATPASE REGULATORY SUBUNIT 10"/>
    <property type="match status" value="1"/>
</dbReference>
<dbReference type="Pfam" id="PF12796">
    <property type="entry name" value="Ank_2"/>
    <property type="match status" value="1"/>
</dbReference>
<dbReference type="WBParaSite" id="ACAC_0000496901-mRNA-1">
    <property type="protein sequence ID" value="ACAC_0000496901-mRNA-1"/>
    <property type="gene ID" value="ACAC_0000496901"/>
</dbReference>
<reference evidence="4" key="1">
    <citation type="submission" date="2012-09" db="EMBL/GenBank/DDBJ databases">
        <authorList>
            <person name="Martin A.A."/>
        </authorList>
    </citation>
    <scope>NUCLEOTIDE SEQUENCE</scope>
</reference>
<evidence type="ECO:0000256" key="2">
    <source>
        <dbReference type="ARBA" id="ARBA00023043"/>
    </source>
</evidence>
<dbReference type="AlphaFoldDB" id="A0A0K0D4H4"/>
<name>A0A0K0D4H4_ANGCA</name>
<proteinExistence type="predicted"/>
<organism evidence="4 5">
    <name type="scientific">Angiostrongylus cantonensis</name>
    <name type="common">Rat lungworm</name>
    <dbReference type="NCBI Taxonomy" id="6313"/>
    <lineage>
        <taxon>Eukaryota</taxon>
        <taxon>Metazoa</taxon>
        <taxon>Ecdysozoa</taxon>
        <taxon>Nematoda</taxon>
        <taxon>Chromadorea</taxon>
        <taxon>Rhabditida</taxon>
        <taxon>Rhabditina</taxon>
        <taxon>Rhabditomorpha</taxon>
        <taxon>Strongyloidea</taxon>
        <taxon>Metastrongylidae</taxon>
        <taxon>Angiostrongylus</taxon>
    </lineage>
</organism>
<dbReference type="Proteomes" id="UP000035642">
    <property type="component" value="Unassembled WGS sequence"/>
</dbReference>
<protein>
    <submittedName>
        <fullName evidence="5">ANK_REP_REGION domain-containing protein</fullName>
    </submittedName>
</protein>
<dbReference type="GO" id="GO:0031436">
    <property type="term" value="C:BRCA1-BARD1 complex"/>
    <property type="evidence" value="ECO:0007669"/>
    <property type="project" value="TreeGrafter"/>
</dbReference>
<feature type="repeat" description="ANK" evidence="3">
    <location>
        <begin position="44"/>
        <end position="77"/>
    </location>
</feature>
<dbReference type="InterPro" id="IPR036770">
    <property type="entry name" value="Ankyrin_rpt-contain_sf"/>
</dbReference>
<feature type="repeat" description="ANK" evidence="3">
    <location>
        <begin position="1"/>
        <end position="43"/>
    </location>
</feature>
<dbReference type="PANTHER" id="PTHR24171">
    <property type="entry name" value="ANKYRIN REPEAT DOMAIN-CONTAINING PROTEIN 39-RELATED"/>
    <property type="match status" value="1"/>
</dbReference>
<dbReference type="PROSITE" id="PS50297">
    <property type="entry name" value="ANK_REP_REGION"/>
    <property type="match status" value="3"/>
</dbReference>
<dbReference type="PRINTS" id="PR01415">
    <property type="entry name" value="ANKYRIN"/>
</dbReference>
<dbReference type="SMART" id="SM00248">
    <property type="entry name" value="ANK"/>
    <property type="match status" value="3"/>
</dbReference>
<keyword evidence="2 3" id="KW-0040">ANK repeat</keyword>
<reference evidence="5" key="2">
    <citation type="submission" date="2017-02" db="UniProtKB">
        <authorList>
            <consortium name="WormBaseParasite"/>
        </authorList>
    </citation>
    <scope>IDENTIFICATION</scope>
</reference>
<dbReference type="STRING" id="6313.A0A0K0D4H4"/>
<keyword evidence="4" id="KW-1185">Reference proteome</keyword>
<feature type="repeat" description="ANK" evidence="3">
    <location>
        <begin position="78"/>
        <end position="110"/>
    </location>
</feature>
<dbReference type="InterPro" id="IPR002110">
    <property type="entry name" value="Ankyrin_rpt"/>
</dbReference>
<evidence type="ECO:0000256" key="1">
    <source>
        <dbReference type="ARBA" id="ARBA00022737"/>
    </source>
</evidence>
<dbReference type="GO" id="GO:0085020">
    <property type="term" value="P:protein K6-linked ubiquitination"/>
    <property type="evidence" value="ECO:0007669"/>
    <property type="project" value="TreeGrafter"/>
</dbReference>
<evidence type="ECO:0000313" key="4">
    <source>
        <dbReference type="Proteomes" id="UP000035642"/>
    </source>
</evidence>
<dbReference type="Pfam" id="PF00023">
    <property type="entry name" value="Ank"/>
    <property type="match status" value="1"/>
</dbReference>
<dbReference type="GO" id="GO:0004842">
    <property type="term" value="F:ubiquitin-protein transferase activity"/>
    <property type="evidence" value="ECO:0007669"/>
    <property type="project" value="TreeGrafter"/>
</dbReference>
<sequence>MGWTPLMIASSAGRVEIVHHLLSLPDIAHMLIEAGANVNASDKYGATPLHRAASQGHDRIVHLLLTQPGIRIDAKDSEGKTPLFVACEEGRDDAAIALVAKGADPLLENKEEKCALDVVPSSDFLMKLRNAAKRAEGPQD</sequence>
<accession>A0A0K0D4H4</accession>
<evidence type="ECO:0000256" key="3">
    <source>
        <dbReference type="PROSITE-ProRule" id="PRU00023"/>
    </source>
</evidence>
<dbReference type="GO" id="GO:0070531">
    <property type="term" value="C:BRCA1-A complex"/>
    <property type="evidence" value="ECO:0007669"/>
    <property type="project" value="TreeGrafter"/>
</dbReference>
<dbReference type="SUPFAM" id="SSF48403">
    <property type="entry name" value="Ankyrin repeat"/>
    <property type="match status" value="1"/>
</dbReference>
<dbReference type="PROSITE" id="PS50088">
    <property type="entry name" value="ANK_REPEAT"/>
    <property type="match status" value="3"/>
</dbReference>